<dbReference type="Proteomes" id="UP000221580">
    <property type="component" value="Unassembled WGS sequence"/>
</dbReference>
<dbReference type="EMBL" id="PDJN01000003">
    <property type="protein sequence ID" value="PFG61058.1"/>
    <property type="molecule type" value="Genomic_DNA"/>
</dbReference>
<reference evidence="2 3" key="1">
    <citation type="submission" date="2017-09" db="EMBL/GenBank/DDBJ databases">
        <authorList>
            <person name="DeBolt S."/>
            <person name="Huntemann M."/>
            <person name="Clum A."/>
            <person name="Pillay M."/>
            <person name="Palaniappan K."/>
            <person name="Varghese N."/>
            <person name="Mikhailova N."/>
            <person name="Stamatis D."/>
            <person name="Reddy T."/>
            <person name="Daum C."/>
            <person name="Shapiro N."/>
            <person name="Ivanova N."/>
            <person name="Kyrpides N."/>
            <person name="Woyke T."/>
        </authorList>
    </citation>
    <scope>NUCLEOTIDE SEQUENCE [LARGE SCALE GENOMIC DNA]</scope>
    <source>
        <strain evidence="2 3">A2-S9</strain>
    </source>
</reference>
<name>A0A7Z1GNF1_9PSED</name>
<sequence length="306" mass="33701">MNSTATPGLSLPSHFTYDRYEPNHTVDVAKNQRLGLPSGLISDLRNALDAVMHGKNPEQASKHLLADLRRLHQHLVPERSPEHPRNQPHQPLIMTVDDLKAQAKLAEQLQNDPNLKLESLPGNSGQKGVTDDDLKALTKLAEQLQNDPNLKLESLPGNSGQKGVTDDDLKALAKLAEQLQNDPNLKLGILPGNSGQKGVTDDDLKAQARLAEQLQNDPNVIRDLEGRKVDLASWDALTEHASFLHDHPVADKVICELRAFLDADRSGKDIDRFVAALRTDLEAFLANTQRSDADLQLELMAALRNT</sequence>
<organism evidence="2 3">
    <name type="scientific">Pseudomonas poae</name>
    <dbReference type="NCBI Taxonomy" id="200451"/>
    <lineage>
        <taxon>Bacteria</taxon>
        <taxon>Pseudomonadati</taxon>
        <taxon>Pseudomonadota</taxon>
        <taxon>Gammaproteobacteria</taxon>
        <taxon>Pseudomonadales</taxon>
        <taxon>Pseudomonadaceae</taxon>
        <taxon>Pseudomonas</taxon>
    </lineage>
</organism>
<gene>
    <name evidence="2" type="ORF">DM05_5783</name>
</gene>
<proteinExistence type="predicted"/>
<evidence type="ECO:0000313" key="3">
    <source>
        <dbReference type="Proteomes" id="UP000221580"/>
    </source>
</evidence>
<protein>
    <submittedName>
        <fullName evidence="2">Uncharacterized protein</fullName>
    </submittedName>
</protein>
<dbReference type="AlphaFoldDB" id="A0A7Z1GNF1"/>
<comment type="caution">
    <text evidence="2">The sequence shown here is derived from an EMBL/GenBank/DDBJ whole genome shotgun (WGS) entry which is preliminary data.</text>
</comment>
<dbReference type="RefSeq" id="WP_098480814.1">
    <property type="nucleotide sequence ID" value="NZ_PDJN01000003.1"/>
</dbReference>
<accession>A0A7Z1GNF1</accession>
<reference evidence="2 3" key="2">
    <citation type="submission" date="2017-10" db="EMBL/GenBank/DDBJ databases">
        <title>Bacterial endophytes that colonize and modify switchgrass growth.</title>
        <authorList>
            <person name="Debolt S."/>
        </authorList>
    </citation>
    <scope>NUCLEOTIDE SEQUENCE [LARGE SCALE GENOMIC DNA]</scope>
    <source>
        <strain evidence="2 3">A2-S9</strain>
    </source>
</reference>
<feature type="region of interest" description="Disordered" evidence="1">
    <location>
        <begin position="110"/>
        <end position="130"/>
    </location>
</feature>
<evidence type="ECO:0000313" key="2">
    <source>
        <dbReference type="EMBL" id="PFG61058.1"/>
    </source>
</evidence>
<evidence type="ECO:0000256" key="1">
    <source>
        <dbReference type="SAM" id="MobiDB-lite"/>
    </source>
</evidence>